<dbReference type="Pfam" id="PF11855">
    <property type="entry name" value="DUF3375"/>
    <property type="match status" value="1"/>
</dbReference>
<keyword evidence="1" id="KW-0175">Coiled coil</keyword>
<comment type="caution">
    <text evidence="2">The sequence shown here is derived from an EMBL/GenBank/DDBJ whole genome shotgun (WGS) entry which is preliminary data.</text>
</comment>
<dbReference type="EMBL" id="SSCJ01000013">
    <property type="protein sequence ID" value="MDI4510836.1"/>
    <property type="molecule type" value="Genomic_DNA"/>
</dbReference>
<feature type="coiled-coil region" evidence="1">
    <location>
        <begin position="136"/>
        <end position="163"/>
    </location>
</feature>
<dbReference type="AlphaFoldDB" id="A0AAW6TED4"/>
<protein>
    <submittedName>
        <fullName evidence="2">DUF3375 domain-containing protein</fullName>
    </submittedName>
</protein>
<sequence>MSFLAKSANFGRHFKESDAWRLLRADNAPFILAFIATAFETDSEISYAQAKTLLDNFLTEARLDGTWQTESNASSYLNDWINKGWLREMDNRITVTDSTDRVLRFCQSFDERMISTSASHLRIVQESVRDLAVMMSENTAERIAILEKQKAQLERQISDLNAGNVVYLNDYEKKERIREIYQLAFGLTGDFRLLEEEIRKMDKDLRVQMIDDNMSKGELLQKVFEQEDLLAKTDAGSAFDGFFQLLSDDHRLTEFTEQMRSVLKTLDKSQLAPHHQQFLSTIIPELTRESDRVFRIRRRTEEQLKSYIESGAMSENHAVDRLIGQLEKRAIHFKQTPKIFDTDTRLSLKVGKMPYSSPDSIRLKVAEEKLSLSDIKEQQNNRVLSQKTLENLDAVQTTEVAKKLYSVLNQHGAMSLANISSYLPIQSGLEELVAFIRIAKAVQATDMGQTEPIQVTDKLGNQLQATIPKLILSKDHFPHDFVDNPMSLNL</sequence>
<accession>A0AAW6TED4</accession>
<proteinExistence type="predicted"/>
<reference evidence="2" key="1">
    <citation type="submission" date="2019-04" db="EMBL/GenBank/DDBJ databases">
        <title>Moraxella osloensis CCUG 73412, isolated from corneal scrapings as causative agent of keratitis.</title>
        <authorList>
            <person name="Connolly G."/>
            <person name="Jaen-Luchoro D."/>
            <person name="Pinyeiro-Iglesias B."/>
            <person name="Curry A."/>
            <person name="Knowles S."/>
            <person name="Moore E.R.B."/>
        </authorList>
    </citation>
    <scope>NUCLEOTIDE SEQUENCE</scope>
    <source>
        <strain evidence="2">CCUG 73412</strain>
    </source>
</reference>
<dbReference type="InterPro" id="IPR021804">
    <property type="entry name" value="DUF3375"/>
</dbReference>
<gene>
    <name evidence="2" type="ORF">E6P75_11590</name>
</gene>
<evidence type="ECO:0000313" key="2">
    <source>
        <dbReference type="EMBL" id="MDI4510836.1"/>
    </source>
</evidence>
<name>A0AAW6TED4_FAUOS</name>
<organism evidence="2">
    <name type="scientific">Faucicola osloensis</name>
    <name type="common">Moraxella osloensis</name>
    <dbReference type="NCBI Taxonomy" id="34062"/>
    <lineage>
        <taxon>Bacteria</taxon>
        <taxon>Pseudomonadati</taxon>
        <taxon>Pseudomonadota</taxon>
        <taxon>Gammaproteobacteria</taxon>
        <taxon>Moraxellales</taxon>
        <taxon>Moraxellaceae</taxon>
        <taxon>Faucicola</taxon>
    </lineage>
</organism>
<evidence type="ECO:0000256" key="1">
    <source>
        <dbReference type="SAM" id="Coils"/>
    </source>
</evidence>